<dbReference type="STRING" id="62062.ENSHHUP00000041955"/>
<evidence type="ECO:0000313" key="1">
    <source>
        <dbReference type="Ensembl" id="ENSHHUP00000041955.1"/>
    </source>
</evidence>
<dbReference type="Proteomes" id="UP000314982">
    <property type="component" value="Unassembled WGS sequence"/>
</dbReference>
<reference evidence="1" key="2">
    <citation type="submission" date="2025-08" db="UniProtKB">
        <authorList>
            <consortium name="Ensembl"/>
        </authorList>
    </citation>
    <scope>IDENTIFICATION</scope>
</reference>
<reference evidence="1" key="3">
    <citation type="submission" date="2025-09" db="UniProtKB">
        <authorList>
            <consortium name="Ensembl"/>
        </authorList>
    </citation>
    <scope>IDENTIFICATION</scope>
</reference>
<proteinExistence type="predicted"/>
<evidence type="ECO:0000313" key="2">
    <source>
        <dbReference type="Proteomes" id="UP000314982"/>
    </source>
</evidence>
<reference evidence="2" key="1">
    <citation type="submission" date="2018-06" db="EMBL/GenBank/DDBJ databases">
        <title>Genome assembly of Danube salmon.</title>
        <authorList>
            <person name="Macqueen D.J."/>
            <person name="Gundappa M.K."/>
        </authorList>
    </citation>
    <scope>NUCLEOTIDE SEQUENCE [LARGE SCALE GENOMIC DNA]</scope>
</reference>
<keyword evidence="2" id="KW-1185">Reference proteome</keyword>
<name>A0A4W5MX37_9TELE</name>
<dbReference type="GeneTree" id="ENSGT01060000252138"/>
<dbReference type="AlphaFoldDB" id="A0A4W5MX37"/>
<sequence length="134" mass="14660">QINTDGSVCLIHKMLQYRETNQDGNTALKARVTASESGNTALKARVTASESGNAALKARVTASEREVEELKAESPVRPKVAISASWANLGQVEPFNNEYCIFTAPVKGVYYFRCHGVHCNDSQTTFSGFLLFPM</sequence>
<accession>A0A4W5MX37</accession>
<dbReference type="Ensembl" id="ENSHHUT00000043554.1">
    <property type="protein sequence ID" value="ENSHHUP00000041955.1"/>
    <property type="gene ID" value="ENSHHUG00000025898.1"/>
</dbReference>
<protein>
    <recommendedName>
        <fullName evidence="3">C1q domain-containing protein</fullName>
    </recommendedName>
</protein>
<organism evidence="1 2">
    <name type="scientific">Hucho hucho</name>
    <name type="common">huchen</name>
    <dbReference type="NCBI Taxonomy" id="62062"/>
    <lineage>
        <taxon>Eukaryota</taxon>
        <taxon>Metazoa</taxon>
        <taxon>Chordata</taxon>
        <taxon>Craniata</taxon>
        <taxon>Vertebrata</taxon>
        <taxon>Euteleostomi</taxon>
        <taxon>Actinopterygii</taxon>
        <taxon>Neopterygii</taxon>
        <taxon>Teleostei</taxon>
        <taxon>Protacanthopterygii</taxon>
        <taxon>Salmoniformes</taxon>
        <taxon>Salmonidae</taxon>
        <taxon>Salmoninae</taxon>
        <taxon>Hucho</taxon>
    </lineage>
</organism>
<evidence type="ECO:0008006" key="3">
    <source>
        <dbReference type="Google" id="ProtNLM"/>
    </source>
</evidence>